<sequence>MKNDWTALQKELIGLVDELGPAFVDRAAGFDTAALFPTENYQDLRDAGLLKLCIPVAAGGTGADYQTYCLVAAQVGRYCGATALTFNMHTCSMLCPAVFCDDHKMPLAEG</sequence>
<feature type="domain" description="Acyl-CoA dehydrogenase/oxidase N-terminal" evidence="1">
    <location>
        <begin position="25"/>
        <end position="92"/>
    </location>
</feature>
<gene>
    <name evidence="2" type="ORF">METZ01_LOCUS366129</name>
</gene>
<dbReference type="SUPFAM" id="SSF56645">
    <property type="entry name" value="Acyl-CoA dehydrogenase NM domain-like"/>
    <property type="match status" value="1"/>
</dbReference>
<accession>A0A382SUY0</accession>
<dbReference type="InterPro" id="IPR013786">
    <property type="entry name" value="AcylCoA_DH/ox_N"/>
</dbReference>
<proteinExistence type="predicted"/>
<organism evidence="2">
    <name type="scientific">marine metagenome</name>
    <dbReference type="NCBI Taxonomy" id="408172"/>
    <lineage>
        <taxon>unclassified sequences</taxon>
        <taxon>metagenomes</taxon>
        <taxon>ecological metagenomes</taxon>
    </lineage>
</organism>
<feature type="non-terminal residue" evidence="2">
    <location>
        <position position="110"/>
    </location>
</feature>
<dbReference type="Gene3D" id="1.10.540.10">
    <property type="entry name" value="Acyl-CoA dehydrogenase/oxidase, N-terminal domain"/>
    <property type="match status" value="1"/>
</dbReference>
<dbReference type="Pfam" id="PF02771">
    <property type="entry name" value="Acyl-CoA_dh_N"/>
    <property type="match status" value="1"/>
</dbReference>
<dbReference type="InterPro" id="IPR037069">
    <property type="entry name" value="AcylCoA_DH/ox_N_sf"/>
</dbReference>
<dbReference type="GO" id="GO:0016627">
    <property type="term" value="F:oxidoreductase activity, acting on the CH-CH group of donors"/>
    <property type="evidence" value="ECO:0007669"/>
    <property type="project" value="InterPro"/>
</dbReference>
<dbReference type="EMBL" id="UINC01131520">
    <property type="protein sequence ID" value="SVD13275.1"/>
    <property type="molecule type" value="Genomic_DNA"/>
</dbReference>
<dbReference type="AlphaFoldDB" id="A0A382SUY0"/>
<name>A0A382SUY0_9ZZZZ</name>
<reference evidence="2" key="1">
    <citation type="submission" date="2018-05" db="EMBL/GenBank/DDBJ databases">
        <authorList>
            <person name="Lanie J.A."/>
            <person name="Ng W.-L."/>
            <person name="Kazmierczak K.M."/>
            <person name="Andrzejewski T.M."/>
            <person name="Davidsen T.M."/>
            <person name="Wayne K.J."/>
            <person name="Tettelin H."/>
            <person name="Glass J.I."/>
            <person name="Rusch D."/>
            <person name="Podicherti R."/>
            <person name="Tsui H.-C.T."/>
            <person name="Winkler M.E."/>
        </authorList>
    </citation>
    <scope>NUCLEOTIDE SEQUENCE</scope>
</reference>
<dbReference type="GO" id="GO:0050660">
    <property type="term" value="F:flavin adenine dinucleotide binding"/>
    <property type="evidence" value="ECO:0007669"/>
    <property type="project" value="InterPro"/>
</dbReference>
<dbReference type="InterPro" id="IPR009100">
    <property type="entry name" value="AcylCoA_DH/oxidase_NM_dom_sf"/>
</dbReference>
<evidence type="ECO:0000313" key="2">
    <source>
        <dbReference type="EMBL" id="SVD13275.1"/>
    </source>
</evidence>
<evidence type="ECO:0000259" key="1">
    <source>
        <dbReference type="Pfam" id="PF02771"/>
    </source>
</evidence>
<protein>
    <recommendedName>
        <fullName evidence="1">Acyl-CoA dehydrogenase/oxidase N-terminal domain-containing protein</fullName>
    </recommendedName>
</protein>